<keyword evidence="2" id="KW-1185">Reference proteome</keyword>
<evidence type="ECO:0000313" key="2">
    <source>
        <dbReference type="Proteomes" id="UP000663651"/>
    </source>
</evidence>
<name>A0ABX7Q8Q5_9BACT</name>
<proteinExistence type="predicted"/>
<accession>A0ABX7Q8Q5</accession>
<gene>
    <name evidence="1" type="ORF">JZM60_13855</name>
</gene>
<dbReference type="Proteomes" id="UP000663651">
    <property type="component" value="Chromosome"/>
</dbReference>
<protein>
    <submittedName>
        <fullName evidence="1">Nitroreductase</fullName>
    </submittedName>
</protein>
<evidence type="ECO:0000313" key="1">
    <source>
        <dbReference type="EMBL" id="QSV47438.1"/>
    </source>
</evidence>
<dbReference type="Gene3D" id="3.40.109.10">
    <property type="entry name" value="NADH Oxidase"/>
    <property type="match status" value="2"/>
</dbReference>
<reference evidence="1 2" key="1">
    <citation type="submission" date="2021-03" db="EMBL/GenBank/DDBJ databases">
        <title>Geobacter metallireducens gen. nov. sp. nov., a microorganism capable of coupling the complete oxidation of organic compounds to the reduction of iron and other metals.</title>
        <authorList>
            <person name="Li Y."/>
        </authorList>
    </citation>
    <scope>NUCLEOTIDE SEQUENCE [LARGE SCALE GENOMIC DNA]</scope>
    <source>
        <strain evidence="1 2">Jerry-YX</strain>
    </source>
</reference>
<dbReference type="EMBL" id="CP071382">
    <property type="protein sequence ID" value="QSV47438.1"/>
    <property type="molecule type" value="Genomic_DNA"/>
</dbReference>
<dbReference type="InterPro" id="IPR000415">
    <property type="entry name" value="Nitroreductase-like"/>
</dbReference>
<sequence length="351" mass="38549">MDLREILEEAVRAPSGDNCQPWRFEVTGDTVRIIDLPGRDTSLFNHRQRASLVAHGALLENLAIVASTRGYTIDVTLFPDVSEPELVATVLFRPGAIQANPLHDAVKVRCTNRRRYDGSPLTDVERRAIASACEGYDGRLILTGNDDEKAFLAGIAALNDRLVFENENLHSFLFDHIRWSDDEARQTRDGLDIKTLDLAPPDALAFPLLKRWPLVRFLNSFGISRIVAGNARKLALSSSALGLILIPGAGAADYVNAGRILERIWLEAARIGLSVQLTTGITFLMQKVLEGDTSGLTAPHIELISEARRKIAARFGVTSETIAIMFRIGKSLPPGARSLRIPVAELITIEQ</sequence>
<organism evidence="1 2">
    <name type="scientific">Geobacter benzoatilyticus</name>
    <dbReference type="NCBI Taxonomy" id="2815309"/>
    <lineage>
        <taxon>Bacteria</taxon>
        <taxon>Pseudomonadati</taxon>
        <taxon>Thermodesulfobacteriota</taxon>
        <taxon>Desulfuromonadia</taxon>
        <taxon>Geobacterales</taxon>
        <taxon>Geobacteraceae</taxon>
        <taxon>Geobacter</taxon>
    </lineage>
</organism>
<dbReference type="SUPFAM" id="SSF55469">
    <property type="entry name" value="FMN-dependent nitroreductase-like"/>
    <property type="match status" value="1"/>
</dbReference>